<dbReference type="InterPro" id="IPR008979">
    <property type="entry name" value="Galactose-bd-like_sf"/>
</dbReference>
<name>A0A6C0JKS1_9ZZZZ</name>
<dbReference type="GO" id="GO:0016740">
    <property type="term" value="F:transferase activity"/>
    <property type="evidence" value="ECO:0007669"/>
    <property type="project" value="UniProtKB-KW"/>
</dbReference>
<evidence type="ECO:0000259" key="2">
    <source>
        <dbReference type="PROSITE" id="PS50022"/>
    </source>
</evidence>
<dbReference type="SUPFAM" id="SSF53448">
    <property type="entry name" value="Nucleotide-diphospho-sugar transferases"/>
    <property type="match status" value="1"/>
</dbReference>
<proteinExistence type="predicted"/>
<feature type="domain" description="F5/8 type C" evidence="2">
    <location>
        <begin position="263"/>
        <end position="412"/>
    </location>
</feature>
<keyword evidence="1" id="KW-0808">Transferase</keyword>
<dbReference type="EMBL" id="MN740407">
    <property type="protein sequence ID" value="QHU05067.1"/>
    <property type="molecule type" value="Genomic_DNA"/>
</dbReference>
<sequence>MKSDRIILVTQYYVNVDTNRQKEVNVCLLKNAENIYINEIHLFVETPQKLEFIPDKVKTKIKQIPTQKKLSFETAFKYYNQNLSYTICILANSDIYLDSTIEILYDVNFDLDVILALNRYETNTKLLNGSTYNESQEFNISFIKPYRPSIWNQDAWIWKREKIIVPNSAIELGSEGCDNRMACLLKDSGLNVLNPSYLISINHVDVSNIRTSEFGITSCNNEKRANLFKTGGKNALFLENLADIPDKYTKAILNECSDYKVQTTHFEKIISEIKVNQSQIVASSHLNDRFLPHFSQFHSPSEWIPKPDDKTPYIQYNFENLYEIPVIDIKGKAVSNADLLVGHVTKFKISYVDMKCNHVWISDDTIYEGVIGENGNLIKRIYLDSAILCIKIRIHPVDFYMVSSFKVKFYHLNYDLVDIFDYCVENYKLNKYTNNDANYFDYKEMQKINIYQNLSKNHSFNVKKNILGEPILDGICLYIYVMNRNQNIKDNIGTWLKQSIDQLIIIDWSSTEEFYEFTNTLKDDRILYVRVPNETNFYRTYAQNLAGDLCKYNKICKLDSDIVLSDKFFENHPLTKGMFYVGEWLCARDENEKHTHGCTYLFTHDYLRINGYNEYIKSYGWDDSDFTNRLMLCGLRKVIFDLNMLYHVPHDDKSRISNLNTKKHPFLLGSTNRICGQNMNLWSRQNKKNRYIFKREKNNYLVAERIKEDINIFDKCLYDKSYKIALKEVFLWLSDKNNETHKKMLNNPNPDYDFIESYLFSKL</sequence>
<dbReference type="Pfam" id="PF02709">
    <property type="entry name" value="Glyco_transf_7C"/>
    <property type="match status" value="1"/>
</dbReference>
<dbReference type="Gene3D" id="3.90.550.10">
    <property type="entry name" value="Spore Coat Polysaccharide Biosynthesis Protein SpsA, Chain A"/>
    <property type="match status" value="1"/>
</dbReference>
<reference evidence="3" key="1">
    <citation type="journal article" date="2020" name="Nature">
        <title>Giant virus diversity and host interactions through global metagenomics.</title>
        <authorList>
            <person name="Schulz F."/>
            <person name="Roux S."/>
            <person name="Paez-Espino D."/>
            <person name="Jungbluth S."/>
            <person name="Walsh D.A."/>
            <person name="Denef V.J."/>
            <person name="McMahon K.D."/>
            <person name="Konstantinidis K.T."/>
            <person name="Eloe-Fadrosh E.A."/>
            <person name="Kyrpides N.C."/>
            <person name="Woyke T."/>
        </authorList>
    </citation>
    <scope>NUCLEOTIDE SEQUENCE</scope>
    <source>
        <strain evidence="3">GVMAG-M-3300027708-5</strain>
    </source>
</reference>
<dbReference type="PANTHER" id="PTHR40743">
    <property type="entry name" value="NUCLEOTIDE-DIPHOSPHO-SUGAR TRANSFERASE CONTAINING PROTEIN"/>
    <property type="match status" value="1"/>
</dbReference>
<dbReference type="InterPro" id="IPR000421">
    <property type="entry name" value="FA58C"/>
</dbReference>
<dbReference type="Gene3D" id="2.60.120.260">
    <property type="entry name" value="Galactose-binding domain-like"/>
    <property type="match status" value="1"/>
</dbReference>
<organism evidence="3">
    <name type="scientific">viral metagenome</name>
    <dbReference type="NCBI Taxonomy" id="1070528"/>
    <lineage>
        <taxon>unclassified sequences</taxon>
        <taxon>metagenomes</taxon>
        <taxon>organismal metagenomes</taxon>
    </lineage>
</organism>
<evidence type="ECO:0000256" key="1">
    <source>
        <dbReference type="ARBA" id="ARBA00022679"/>
    </source>
</evidence>
<evidence type="ECO:0000313" key="3">
    <source>
        <dbReference type="EMBL" id="QHU05067.1"/>
    </source>
</evidence>
<dbReference type="AlphaFoldDB" id="A0A6C0JKS1"/>
<protein>
    <recommendedName>
        <fullName evidence="2">F5/8 type C domain-containing protein</fullName>
    </recommendedName>
</protein>
<dbReference type="PROSITE" id="PS50022">
    <property type="entry name" value="FA58C_3"/>
    <property type="match status" value="1"/>
</dbReference>
<dbReference type="InterPro" id="IPR027791">
    <property type="entry name" value="Galactosyl_T_C"/>
</dbReference>
<dbReference type="SUPFAM" id="SSF49785">
    <property type="entry name" value="Galactose-binding domain-like"/>
    <property type="match status" value="1"/>
</dbReference>
<accession>A0A6C0JKS1</accession>
<dbReference type="InterPro" id="IPR029044">
    <property type="entry name" value="Nucleotide-diphossugar_trans"/>
</dbReference>
<dbReference type="PANTHER" id="PTHR40743:SF1">
    <property type="entry name" value="POSSIBLE GLYCOSYLTRANSFERASE"/>
    <property type="match status" value="1"/>
</dbReference>